<reference evidence="1" key="2">
    <citation type="journal article" date="2023" name="IMA Fungus">
        <title>Comparative genomic study of the Penicillium genus elucidates a diverse pangenome and 15 lateral gene transfer events.</title>
        <authorList>
            <person name="Petersen C."/>
            <person name="Sorensen T."/>
            <person name="Nielsen M.R."/>
            <person name="Sondergaard T.E."/>
            <person name="Sorensen J.L."/>
            <person name="Fitzpatrick D.A."/>
            <person name="Frisvad J.C."/>
            <person name="Nielsen K.L."/>
        </authorList>
    </citation>
    <scope>NUCLEOTIDE SEQUENCE</scope>
    <source>
        <strain evidence="1">IBT 21917</strain>
    </source>
</reference>
<evidence type="ECO:0000313" key="1">
    <source>
        <dbReference type="EMBL" id="KAJ5184197.1"/>
    </source>
</evidence>
<reference evidence="1" key="1">
    <citation type="submission" date="2022-11" db="EMBL/GenBank/DDBJ databases">
        <authorList>
            <person name="Petersen C."/>
        </authorList>
    </citation>
    <scope>NUCLEOTIDE SEQUENCE</scope>
    <source>
        <strain evidence="1">IBT 21917</strain>
    </source>
</reference>
<gene>
    <name evidence="1" type="ORF">N7492_001813</name>
</gene>
<organism evidence="1 2">
    <name type="scientific">Penicillium capsulatum</name>
    <dbReference type="NCBI Taxonomy" id="69766"/>
    <lineage>
        <taxon>Eukaryota</taxon>
        <taxon>Fungi</taxon>
        <taxon>Dikarya</taxon>
        <taxon>Ascomycota</taxon>
        <taxon>Pezizomycotina</taxon>
        <taxon>Eurotiomycetes</taxon>
        <taxon>Eurotiomycetidae</taxon>
        <taxon>Eurotiales</taxon>
        <taxon>Aspergillaceae</taxon>
        <taxon>Penicillium</taxon>
    </lineage>
</organism>
<accession>A0A9W9IUJ1</accession>
<dbReference type="AlphaFoldDB" id="A0A9W9IUJ1"/>
<name>A0A9W9IUJ1_9EURO</name>
<dbReference type="Proteomes" id="UP001146351">
    <property type="component" value="Unassembled WGS sequence"/>
</dbReference>
<sequence length="133" mass="15267">MNNLLDLDRKDLILRWALFINSTPPRENLGVVESADENGRRGEQFYGKPDFKIILNNELRNSPDKLLLMVSADPQTRDKCRYLALGRKKNIDYFETEFQPNQTAGGFWAPVERANNQVTETLWATEATSTYAV</sequence>
<comment type="caution">
    <text evidence="1">The sequence shown here is derived from an EMBL/GenBank/DDBJ whole genome shotgun (WGS) entry which is preliminary data.</text>
</comment>
<dbReference type="EMBL" id="JAPQKO010000001">
    <property type="protein sequence ID" value="KAJ5184197.1"/>
    <property type="molecule type" value="Genomic_DNA"/>
</dbReference>
<proteinExistence type="predicted"/>
<keyword evidence="2" id="KW-1185">Reference proteome</keyword>
<evidence type="ECO:0000313" key="2">
    <source>
        <dbReference type="Proteomes" id="UP001146351"/>
    </source>
</evidence>
<protein>
    <submittedName>
        <fullName evidence="1">Uncharacterized protein</fullName>
    </submittedName>
</protein>
<dbReference type="OrthoDB" id="4363645at2759"/>